<sequence length="270" mass="29699">MPLQLLFGIYLLLSSLVVLVPVFAGGAEQSALQRREEEAAMGRPKRGGRRIDAAIDFCAGLGFHRTQIRRVINDLLSPSMYGREGWVFLEEAQYTVVLDKLLEEQAQPKQDQISKWCVPFIMQQQEAASGNEALPENEGQQQEVAAGNEALPENDVQVSPENHMQVSPENHMHVSGVQNKAPTNISQSVREKQASHNGSAFLEPVVPLPTAAQTAPAKPVRPPCHGWISEESESESELEAGEVLPDIPSTSERLPPRRRGASRWDVSPNS</sequence>
<reference evidence="4 5" key="1">
    <citation type="journal article" date="2019" name="Sci. Rep.">
        <title>A high-quality genome of Eragrostis curvula grass provides insights into Poaceae evolution and supports new strategies to enhance forage quality.</title>
        <authorList>
            <person name="Carballo J."/>
            <person name="Santos B.A.C.M."/>
            <person name="Zappacosta D."/>
            <person name="Garbus I."/>
            <person name="Selva J.P."/>
            <person name="Gallo C.A."/>
            <person name="Diaz A."/>
            <person name="Albertini E."/>
            <person name="Caccamo M."/>
            <person name="Echenique V."/>
        </authorList>
    </citation>
    <scope>NUCLEOTIDE SEQUENCE [LARGE SCALE GENOMIC DNA]</scope>
    <source>
        <strain evidence="5">cv. Victoria</strain>
        <tissue evidence="4">Leaf</tissue>
    </source>
</reference>
<gene>
    <name evidence="4" type="ORF">EJB05_44363</name>
</gene>
<comment type="caution">
    <text evidence="4">The sequence shown here is derived from an EMBL/GenBank/DDBJ whole genome shotgun (WGS) entry which is preliminary data.</text>
</comment>
<evidence type="ECO:0000313" key="4">
    <source>
        <dbReference type="EMBL" id="TVU10811.1"/>
    </source>
</evidence>
<dbReference type="PANTHER" id="PTHR34271">
    <property type="entry name" value="NUCLEOLAR HISTONE METHYLTRANSFERASE-RELATED PROTEIN"/>
    <property type="match status" value="1"/>
</dbReference>
<dbReference type="InterPro" id="IPR018848">
    <property type="entry name" value="WIYLD_domain"/>
</dbReference>
<feature type="chain" id="PRO_5023905994" description="WIYLD domain-containing protein" evidence="2">
    <location>
        <begin position="25"/>
        <end position="270"/>
    </location>
</feature>
<feature type="signal peptide" evidence="2">
    <location>
        <begin position="1"/>
        <end position="24"/>
    </location>
</feature>
<keyword evidence="2" id="KW-0732">Signal</keyword>
<feature type="compositionally biased region" description="Acidic residues" evidence="1">
    <location>
        <begin position="230"/>
        <end position="240"/>
    </location>
</feature>
<accession>A0A5J9TJH3</accession>
<organism evidence="4 5">
    <name type="scientific">Eragrostis curvula</name>
    <name type="common">weeping love grass</name>
    <dbReference type="NCBI Taxonomy" id="38414"/>
    <lineage>
        <taxon>Eukaryota</taxon>
        <taxon>Viridiplantae</taxon>
        <taxon>Streptophyta</taxon>
        <taxon>Embryophyta</taxon>
        <taxon>Tracheophyta</taxon>
        <taxon>Spermatophyta</taxon>
        <taxon>Magnoliopsida</taxon>
        <taxon>Liliopsida</taxon>
        <taxon>Poales</taxon>
        <taxon>Poaceae</taxon>
        <taxon>PACMAD clade</taxon>
        <taxon>Chloridoideae</taxon>
        <taxon>Eragrostideae</taxon>
        <taxon>Eragrostidinae</taxon>
        <taxon>Eragrostis</taxon>
    </lineage>
</organism>
<evidence type="ECO:0000256" key="2">
    <source>
        <dbReference type="SAM" id="SignalP"/>
    </source>
</evidence>
<dbReference type="Pfam" id="PF10440">
    <property type="entry name" value="WIYLD"/>
    <property type="match status" value="1"/>
</dbReference>
<dbReference type="PANTHER" id="PTHR34271:SF1">
    <property type="entry name" value="NUCLEOLAR HISTONE METHYLTRANSFERASE-RELATED PROTEIN"/>
    <property type="match status" value="1"/>
</dbReference>
<dbReference type="Gramene" id="TVU10811">
    <property type="protein sequence ID" value="TVU10811"/>
    <property type="gene ID" value="EJB05_44363"/>
</dbReference>
<name>A0A5J9TJH3_9POAL</name>
<dbReference type="OrthoDB" id="686679at2759"/>
<feature type="domain" description="WIYLD" evidence="3">
    <location>
        <begin position="44"/>
        <end position="106"/>
    </location>
</feature>
<feature type="region of interest" description="Disordered" evidence="1">
    <location>
        <begin position="212"/>
        <end position="270"/>
    </location>
</feature>
<evidence type="ECO:0000259" key="3">
    <source>
        <dbReference type="Pfam" id="PF10440"/>
    </source>
</evidence>
<evidence type="ECO:0000256" key="1">
    <source>
        <dbReference type="SAM" id="MobiDB-lite"/>
    </source>
</evidence>
<dbReference type="Gene3D" id="1.10.8.850">
    <property type="entry name" value="Histone-lysine N methyltransferase , C-terminal domain-like"/>
    <property type="match status" value="1"/>
</dbReference>
<protein>
    <recommendedName>
        <fullName evidence="3">WIYLD domain-containing protein</fullName>
    </recommendedName>
</protein>
<dbReference type="Proteomes" id="UP000324897">
    <property type="component" value="Chromosome 3"/>
</dbReference>
<dbReference type="EMBL" id="RWGY01000039">
    <property type="protein sequence ID" value="TVU10811.1"/>
    <property type="molecule type" value="Genomic_DNA"/>
</dbReference>
<dbReference type="AlphaFoldDB" id="A0A5J9TJH3"/>
<evidence type="ECO:0000313" key="5">
    <source>
        <dbReference type="Proteomes" id="UP000324897"/>
    </source>
</evidence>
<proteinExistence type="predicted"/>
<keyword evidence="5" id="KW-1185">Reference proteome</keyword>
<dbReference type="InterPro" id="IPR043017">
    <property type="entry name" value="WIYLD_dom_sf"/>
</dbReference>